<name>A0ABU5TCM5_9CYAN</name>
<protein>
    <recommendedName>
        <fullName evidence="3">DUF2281 domain-containing protein</fullName>
    </recommendedName>
</protein>
<dbReference type="Proteomes" id="UP001301388">
    <property type="component" value="Unassembled WGS sequence"/>
</dbReference>
<accession>A0ABU5TCM5</accession>
<sequence>MKATVTIEQRIIELVRSLPLVKQKQILDFAEFIGNQNKQKDTLNPDRQSSISALELAGDLIGSLDIGGDISLQKHELKNQNLA</sequence>
<dbReference type="RefSeq" id="WP_323258853.1">
    <property type="nucleotide sequence ID" value="NZ_JAYGIE010000001.1"/>
</dbReference>
<evidence type="ECO:0000313" key="2">
    <source>
        <dbReference type="Proteomes" id="UP001301388"/>
    </source>
</evidence>
<keyword evidence="2" id="KW-1185">Reference proteome</keyword>
<reference evidence="1 2" key="1">
    <citation type="submission" date="2023-12" db="EMBL/GenBank/DDBJ databases">
        <title>Baltic Sea Cyanobacteria.</title>
        <authorList>
            <person name="Delbaje E."/>
            <person name="Fewer D.P."/>
            <person name="Shishido T.K."/>
        </authorList>
    </citation>
    <scope>NUCLEOTIDE SEQUENCE [LARGE SCALE GENOMIC DNA]</scope>
    <source>
        <strain evidence="1 2">UHCC 0370</strain>
    </source>
</reference>
<evidence type="ECO:0008006" key="3">
    <source>
        <dbReference type="Google" id="ProtNLM"/>
    </source>
</evidence>
<comment type="caution">
    <text evidence="1">The sequence shown here is derived from an EMBL/GenBank/DDBJ whole genome shotgun (WGS) entry which is preliminary data.</text>
</comment>
<organism evidence="1 2">
    <name type="scientific">Pseudanabaena galeata UHCC 0370</name>
    <dbReference type="NCBI Taxonomy" id="3110310"/>
    <lineage>
        <taxon>Bacteria</taxon>
        <taxon>Bacillati</taxon>
        <taxon>Cyanobacteriota</taxon>
        <taxon>Cyanophyceae</taxon>
        <taxon>Pseudanabaenales</taxon>
        <taxon>Pseudanabaenaceae</taxon>
        <taxon>Pseudanabaena</taxon>
    </lineage>
</organism>
<dbReference type="EMBL" id="JAYGIE010000001">
    <property type="protein sequence ID" value="MEA5475997.1"/>
    <property type="molecule type" value="Genomic_DNA"/>
</dbReference>
<proteinExistence type="predicted"/>
<evidence type="ECO:0000313" key="1">
    <source>
        <dbReference type="EMBL" id="MEA5475997.1"/>
    </source>
</evidence>
<gene>
    <name evidence="1" type="ORF">VB774_00040</name>
</gene>